<keyword evidence="3 6" id="KW-0689">Ribosomal protein</keyword>
<dbReference type="Pfam" id="PF00466">
    <property type="entry name" value="Ribosomal_L10"/>
    <property type="match status" value="1"/>
</dbReference>
<dbReference type="GO" id="GO:0070180">
    <property type="term" value="F:large ribosomal subunit rRNA binding"/>
    <property type="evidence" value="ECO:0007669"/>
    <property type="project" value="UniProtKB-UniRule"/>
</dbReference>
<sequence>MQPEKKFLVEEVGQYLEKSDYVYLADFERVTVAETEELRRILAEVGAEFHVVKNRILKIAASDREMPIEEENYRGPTALVVGGENAAGVAKALEKFFKDKKKLEIKGGVLDNNPLSASQISDLAKLPSKEILQAQLLGLLNQPASQMVRIIQAVPQGLLNVLHAKSEQDG</sequence>
<comment type="function">
    <text evidence="1 6">Forms part of the ribosomal stalk, playing a central role in the interaction of the ribosome with GTP-bound translation factors.</text>
</comment>
<dbReference type="AlphaFoldDB" id="A0A6B2M478"/>
<dbReference type="CDD" id="cd05797">
    <property type="entry name" value="Ribosomal_L10"/>
    <property type="match status" value="1"/>
</dbReference>
<evidence type="ECO:0000256" key="1">
    <source>
        <dbReference type="ARBA" id="ARBA00002633"/>
    </source>
</evidence>
<protein>
    <recommendedName>
        <fullName evidence="5 6">Large ribosomal subunit protein uL10</fullName>
    </recommendedName>
</protein>
<proteinExistence type="inferred from homology"/>
<dbReference type="PANTHER" id="PTHR11560">
    <property type="entry name" value="39S RIBOSOMAL PROTEIN L10, MITOCHONDRIAL"/>
    <property type="match status" value="1"/>
</dbReference>
<comment type="caution">
    <text evidence="7">The sequence shown here is derived from an EMBL/GenBank/DDBJ whole genome shotgun (WGS) entry which is preliminary data.</text>
</comment>
<evidence type="ECO:0000256" key="2">
    <source>
        <dbReference type="ARBA" id="ARBA00008889"/>
    </source>
</evidence>
<accession>A0A6B2M478</accession>
<evidence type="ECO:0000256" key="4">
    <source>
        <dbReference type="ARBA" id="ARBA00023274"/>
    </source>
</evidence>
<dbReference type="NCBIfam" id="NF000955">
    <property type="entry name" value="PRK00099.1-1"/>
    <property type="match status" value="1"/>
</dbReference>
<organism evidence="7 8">
    <name type="scientific">Oceanipulchritudo coccoides</name>
    <dbReference type="NCBI Taxonomy" id="2706888"/>
    <lineage>
        <taxon>Bacteria</taxon>
        <taxon>Pseudomonadati</taxon>
        <taxon>Verrucomicrobiota</taxon>
        <taxon>Opitutia</taxon>
        <taxon>Puniceicoccales</taxon>
        <taxon>Oceanipulchritudinaceae</taxon>
        <taxon>Oceanipulchritudo</taxon>
    </lineage>
</organism>
<evidence type="ECO:0000256" key="3">
    <source>
        <dbReference type="ARBA" id="ARBA00022980"/>
    </source>
</evidence>
<keyword evidence="4 6" id="KW-0687">Ribonucleoprotein</keyword>
<comment type="subunit">
    <text evidence="6">Part of the ribosomal stalk of the 50S ribosomal subunit. The N-terminus interacts with L11 and the large rRNA to form the base of the stalk. The C-terminus forms an elongated spine to which L12 dimers bind in a sequential fashion forming a multimeric L10(L12)X complex.</text>
</comment>
<dbReference type="InterPro" id="IPR022973">
    <property type="entry name" value="Ribosomal_uL10_bac"/>
</dbReference>
<dbReference type="EMBL" id="JAAGNX010000002">
    <property type="protein sequence ID" value="NDV62635.1"/>
    <property type="molecule type" value="Genomic_DNA"/>
</dbReference>
<gene>
    <name evidence="6" type="primary">rplJ</name>
    <name evidence="7" type="ORF">G0Q06_09255</name>
</gene>
<dbReference type="GO" id="GO:1990904">
    <property type="term" value="C:ribonucleoprotein complex"/>
    <property type="evidence" value="ECO:0007669"/>
    <property type="project" value="UniProtKB-KW"/>
</dbReference>
<evidence type="ECO:0000256" key="6">
    <source>
        <dbReference type="HAMAP-Rule" id="MF_00362"/>
    </source>
</evidence>
<dbReference type="InterPro" id="IPR001790">
    <property type="entry name" value="Ribosomal_uL10"/>
</dbReference>
<dbReference type="RefSeq" id="WP_163964848.1">
    <property type="nucleotide sequence ID" value="NZ_JAAGNX010000002.1"/>
</dbReference>
<dbReference type="InterPro" id="IPR043141">
    <property type="entry name" value="Ribosomal_uL10-like_sf"/>
</dbReference>
<comment type="similarity">
    <text evidence="2 6">Belongs to the universal ribosomal protein uL10 family.</text>
</comment>
<reference evidence="7 8" key="1">
    <citation type="submission" date="2020-02" db="EMBL/GenBank/DDBJ databases">
        <title>Albibacoteraceae fam. nov., the first described family within the subdivision 4 Verrucomicrobia.</title>
        <authorList>
            <person name="Xi F."/>
        </authorList>
    </citation>
    <scope>NUCLEOTIDE SEQUENCE [LARGE SCALE GENOMIC DNA]</scope>
    <source>
        <strain evidence="7 8">CK1056</strain>
    </source>
</reference>
<dbReference type="SUPFAM" id="SSF160369">
    <property type="entry name" value="Ribosomal protein L10-like"/>
    <property type="match status" value="1"/>
</dbReference>
<evidence type="ECO:0000313" key="7">
    <source>
        <dbReference type="EMBL" id="NDV62635.1"/>
    </source>
</evidence>
<dbReference type="GO" id="GO:0005840">
    <property type="term" value="C:ribosome"/>
    <property type="evidence" value="ECO:0007669"/>
    <property type="project" value="UniProtKB-KW"/>
</dbReference>
<keyword evidence="8" id="KW-1185">Reference proteome</keyword>
<evidence type="ECO:0000313" key="8">
    <source>
        <dbReference type="Proteomes" id="UP000478417"/>
    </source>
</evidence>
<dbReference type="Gene3D" id="3.30.70.1730">
    <property type="match status" value="1"/>
</dbReference>
<dbReference type="Gene3D" id="6.10.250.290">
    <property type="match status" value="1"/>
</dbReference>
<evidence type="ECO:0000256" key="5">
    <source>
        <dbReference type="ARBA" id="ARBA00035202"/>
    </source>
</evidence>
<dbReference type="Proteomes" id="UP000478417">
    <property type="component" value="Unassembled WGS sequence"/>
</dbReference>
<keyword evidence="6" id="KW-0694">RNA-binding</keyword>
<dbReference type="InterPro" id="IPR047865">
    <property type="entry name" value="Ribosomal_uL10_bac_type"/>
</dbReference>
<keyword evidence="6" id="KW-0699">rRNA-binding</keyword>
<dbReference type="GO" id="GO:0006412">
    <property type="term" value="P:translation"/>
    <property type="evidence" value="ECO:0007669"/>
    <property type="project" value="UniProtKB-UniRule"/>
</dbReference>
<name>A0A6B2M478_9BACT</name>
<dbReference type="HAMAP" id="MF_00362">
    <property type="entry name" value="Ribosomal_uL10"/>
    <property type="match status" value="1"/>
</dbReference>